<dbReference type="HOGENOM" id="CLU_018980_0_0_1"/>
<feature type="transmembrane region" description="Helical" evidence="2">
    <location>
        <begin position="197"/>
        <end position="226"/>
    </location>
</feature>
<evidence type="ECO:0000313" key="3">
    <source>
        <dbReference type="EMBL" id="EEH35184.1"/>
    </source>
</evidence>
<feature type="compositionally biased region" description="Polar residues" evidence="1">
    <location>
        <begin position="490"/>
        <end position="499"/>
    </location>
</feature>
<dbReference type="RefSeq" id="XP_002791966.1">
    <property type="nucleotide sequence ID" value="XM_002791920.2"/>
</dbReference>
<protein>
    <submittedName>
        <fullName evidence="3">Uncharacterized protein</fullName>
    </submittedName>
</protein>
<gene>
    <name evidence="3" type="ORF">PAAG_06231</name>
</gene>
<dbReference type="Proteomes" id="UP000002059">
    <property type="component" value="Partially assembled WGS sequence"/>
</dbReference>
<dbReference type="OMA" id="HTLYGIY"/>
<keyword evidence="2" id="KW-0812">Transmembrane</keyword>
<feature type="region of interest" description="Disordered" evidence="1">
    <location>
        <begin position="582"/>
        <end position="651"/>
    </location>
</feature>
<organism evidence="3 4">
    <name type="scientific">Paracoccidioides lutzii (strain ATCC MYA-826 / Pb01)</name>
    <name type="common">Paracoccidioides brasiliensis</name>
    <dbReference type="NCBI Taxonomy" id="502779"/>
    <lineage>
        <taxon>Eukaryota</taxon>
        <taxon>Fungi</taxon>
        <taxon>Dikarya</taxon>
        <taxon>Ascomycota</taxon>
        <taxon>Pezizomycotina</taxon>
        <taxon>Eurotiomycetes</taxon>
        <taxon>Eurotiomycetidae</taxon>
        <taxon>Onygenales</taxon>
        <taxon>Ajellomycetaceae</taxon>
        <taxon>Paracoccidioides</taxon>
    </lineage>
</organism>
<proteinExistence type="predicted"/>
<keyword evidence="4" id="KW-1185">Reference proteome</keyword>
<keyword evidence="2" id="KW-0472">Membrane</keyword>
<evidence type="ECO:0000313" key="4">
    <source>
        <dbReference type="Proteomes" id="UP000002059"/>
    </source>
</evidence>
<dbReference type="AlphaFoldDB" id="C1H5N6"/>
<dbReference type="EMBL" id="KN294008">
    <property type="protein sequence ID" value="EEH35184.1"/>
    <property type="molecule type" value="Genomic_DNA"/>
</dbReference>
<feature type="region of interest" description="Disordered" evidence="1">
    <location>
        <begin position="344"/>
        <end position="398"/>
    </location>
</feature>
<feature type="compositionally biased region" description="Polar residues" evidence="1">
    <location>
        <begin position="582"/>
        <end position="597"/>
    </location>
</feature>
<feature type="transmembrane region" description="Helical" evidence="2">
    <location>
        <begin position="116"/>
        <end position="137"/>
    </location>
</feature>
<feature type="region of interest" description="Disordered" evidence="1">
    <location>
        <begin position="484"/>
        <end position="535"/>
    </location>
</feature>
<keyword evidence="2" id="KW-1133">Transmembrane helix</keyword>
<dbReference type="OrthoDB" id="5404940at2759"/>
<evidence type="ECO:0000256" key="1">
    <source>
        <dbReference type="SAM" id="MobiDB-lite"/>
    </source>
</evidence>
<reference evidence="3 4" key="1">
    <citation type="journal article" date="2011" name="PLoS Genet.">
        <title>Comparative genomic analysis of human fungal pathogens causing paracoccidioidomycosis.</title>
        <authorList>
            <person name="Desjardins C.A."/>
            <person name="Champion M.D."/>
            <person name="Holder J.W."/>
            <person name="Muszewska A."/>
            <person name="Goldberg J."/>
            <person name="Bailao A.M."/>
            <person name="Brigido M.M."/>
            <person name="Ferreira M.E."/>
            <person name="Garcia A.M."/>
            <person name="Grynberg M."/>
            <person name="Gujja S."/>
            <person name="Heiman D.I."/>
            <person name="Henn M.R."/>
            <person name="Kodira C.D."/>
            <person name="Leon-Narvaez H."/>
            <person name="Longo L.V."/>
            <person name="Ma L.J."/>
            <person name="Malavazi I."/>
            <person name="Matsuo A.L."/>
            <person name="Morais F.V."/>
            <person name="Pereira M."/>
            <person name="Rodriguez-Brito S."/>
            <person name="Sakthikumar S."/>
            <person name="Salem-Izacc S.M."/>
            <person name="Sykes S.M."/>
            <person name="Teixeira M.M."/>
            <person name="Vallejo M.C."/>
            <person name="Walter M.E."/>
            <person name="Yandava C."/>
            <person name="Young S."/>
            <person name="Zeng Q."/>
            <person name="Zucker J."/>
            <person name="Felipe M.S."/>
            <person name="Goldman G.H."/>
            <person name="Haas B.J."/>
            <person name="McEwen J.G."/>
            <person name="Nino-Vega G."/>
            <person name="Puccia R."/>
            <person name="San-Blas G."/>
            <person name="Soares C.M."/>
            <person name="Birren B.W."/>
            <person name="Cuomo C.A."/>
        </authorList>
    </citation>
    <scope>NUCLEOTIDE SEQUENCE [LARGE SCALE GENOMIC DNA]</scope>
    <source>
        <strain evidence="4">ATCC MYA-826 / Pb01</strain>
    </source>
</reference>
<accession>C1H5N6</accession>
<feature type="transmembrane region" description="Helical" evidence="2">
    <location>
        <begin position="149"/>
        <end position="173"/>
    </location>
</feature>
<dbReference type="KEGG" id="pbl:PAAG_06231"/>
<dbReference type="eggNOG" id="ENOG502S9P8">
    <property type="taxonomic scope" value="Eukaryota"/>
</dbReference>
<dbReference type="VEuPathDB" id="FungiDB:PAAG_06231"/>
<name>C1H5N6_PARBA</name>
<feature type="transmembrane region" description="Helical" evidence="2">
    <location>
        <begin position="87"/>
        <end position="110"/>
    </location>
</feature>
<dbReference type="GeneID" id="9095160"/>
<sequence length="721" mass="78946">MGRTEPPFLYDGPTYNRFSGISDNFDPKAVTQTSCTPREPRMERKGPLVNFNRHPDSYAVIPNGNDNKKTMNPKTIDRVKYTRIFQLILRILALAGALGLLFCVICIKDTKGEVSWMIRVAPAVAILHTVYGVYHLCGSLTARSPASSASYMLFACVLDAGLIPLYLFIGIIARVEHDSKTYGWGTLFDKEMTTSKIIYAIFVGCCVLGALHLVSLVISFYLAVIFRKISKLPPDMNPLENHLTARPHKRSKSEIADIAEKHLNTTTADSPNSNRMSLTQEPLINPPRTVPFLHIRTGSVETGVNNPRESAYSAQFHRHSRSDLPSEQMRQYGQFQHTPVAAARTPVRDGGGTSSRPQFAVINTPPKSENSRPESPKITTHDPSGMPSLANDNRFAYPSSPCPPLHADRVSPLPGRLGSPGIHGGDIGVKNWETMEDTYGFNRSGTVVRHRSKDNYSLSSSYYSGDENIYGKEHTENLCVDDQDVDDNLRTNNNYQVSEDQTDVPSPVLHPLEMNPPTPQPDEQQQQLNSYSQSSSIRRVALTDMPNSSLNVPGYSTPVKSRALGASESKYGKYFNDLNGSANGATQNSTGKNSTPGKNRWTLRSGKPSAYKSLHADDDSDDGKEPSPAPRDRDRKGRVVSNSGIDLGSNFGHGSPGYGSYIAGLGIGRRRDVSGKVAEEGRNCAGAVEEKENATKQKGWLLSNSGGGDIKAAGWARFKGL</sequence>
<feature type="compositionally biased region" description="Low complexity" evidence="1">
    <location>
        <begin position="521"/>
        <end position="535"/>
    </location>
</feature>
<dbReference type="STRING" id="502779.C1H5N6"/>
<evidence type="ECO:0000256" key="2">
    <source>
        <dbReference type="SAM" id="Phobius"/>
    </source>
</evidence>